<dbReference type="SUPFAM" id="SSF56512">
    <property type="entry name" value="Nitric oxide (NO) synthase oxygenase domain"/>
    <property type="match status" value="1"/>
</dbReference>
<dbReference type="EMBL" id="VUOB01000037">
    <property type="protein sequence ID" value="KAA2260169.1"/>
    <property type="molecule type" value="Genomic_DNA"/>
</dbReference>
<organism evidence="15 16">
    <name type="scientific">Solihabitans fulvus</name>
    <dbReference type="NCBI Taxonomy" id="1892852"/>
    <lineage>
        <taxon>Bacteria</taxon>
        <taxon>Bacillati</taxon>
        <taxon>Actinomycetota</taxon>
        <taxon>Actinomycetes</taxon>
        <taxon>Pseudonocardiales</taxon>
        <taxon>Pseudonocardiaceae</taxon>
        <taxon>Solihabitans</taxon>
    </lineage>
</organism>
<dbReference type="GO" id="GO:0046872">
    <property type="term" value="F:metal ion binding"/>
    <property type="evidence" value="ECO:0007669"/>
    <property type="project" value="UniProtKB-KW"/>
</dbReference>
<dbReference type="InterPro" id="IPR036119">
    <property type="entry name" value="NOS_N_sf"/>
</dbReference>
<feature type="binding site" description="axial binding residue" evidence="12">
    <location>
        <position position="94"/>
    </location>
    <ligand>
        <name>heme</name>
        <dbReference type="ChEBI" id="CHEBI:30413"/>
    </ligand>
    <ligandPart>
        <name>Fe</name>
        <dbReference type="ChEBI" id="CHEBI:18248"/>
    </ligandPart>
</feature>
<evidence type="ECO:0000256" key="7">
    <source>
        <dbReference type="ARBA" id="ARBA00022723"/>
    </source>
</evidence>
<comment type="function">
    <text evidence="2 11">Catalyzes the production of nitric oxide.</text>
</comment>
<dbReference type="PROSITE" id="PS60001">
    <property type="entry name" value="NOS"/>
    <property type="match status" value="1"/>
</dbReference>
<reference evidence="15 16" key="1">
    <citation type="submission" date="2019-09" db="EMBL/GenBank/DDBJ databases">
        <title>Goodfellowia gen. nov., a new genus of the Pseudonocardineae related to Actinoalloteichus, containing Goodfellowia coeruleoviolacea gen. nov., comb. nov. gen. nov., comb. nov.</title>
        <authorList>
            <person name="Labeda D."/>
        </authorList>
    </citation>
    <scope>NUCLEOTIDE SEQUENCE [LARGE SCALE GENOMIC DNA]</scope>
    <source>
        <strain evidence="15 16">AN110305</strain>
    </source>
</reference>
<sequence>MSPAAPVRSSAQCPVAQHPAPPASDSVLSSTDEVDFELAEEFIRLFHAENPEAGPVLPRLRWVRAEIQATGSYRHTTAELTFGAQVAWRNSARCIGRLYWRSLRVRDLRAVRDADRVAAHCRRHLRLAANGGRIRPVMSVFAPDEPGRPAPRIWNDQLIRYAGYERDGGVLGDRRYLGFTRTALDLGWQPPEQPGMFDALPLIVETEQEGPTLHPLWREDVFEVPLSHPELDWFGSLGLRWHAVPAISNMRLVIGGVSYPAAPFNGWYLGTEIGARNLVDRDRYDLSELVGERMGLDRSSEQTLWRDRAVIEINRAVLHSFTEAGVSIADHHTESERFLTHVAREEKAGRSCPADWSWIVPPISGALTPVFHRYYDTEPLRPEFVLDDDAAHRGQHGTPRCFEQPREN</sequence>
<keyword evidence="16" id="KW-1185">Reference proteome</keyword>
<dbReference type="Gene3D" id="3.90.1230.10">
    <property type="entry name" value="Nitric Oxide Synthase, Chain A, domain 3"/>
    <property type="match status" value="1"/>
</dbReference>
<evidence type="ECO:0000256" key="1">
    <source>
        <dbReference type="ARBA" id="ARBA00001971"/>
    </source>
</evidence>
<comment type="miscellaneous">
    <text evidence="11">This protein is similar to the oxygenase domain of eukaryotic nitric oxide synthases but lacks the reductase domain which, in eukaryotes, is responsible for transfer of electrons to the ferric heme during nitric oxide synthesis.</text>
</comment>
<keyword evidence="9 11" id="KW-0408">Iron</keyword>
<evidence type="ECO:0000313" key="15">
    <source>
        <dbReference type="EMBL" id="KAA2260169.1"/>
    </source>
</evidence>
<dbReference type="InterPro" id="IPR004030">
    <property type="entry name" value="NOS_N"/>
</dbReference>
<dbReference type="GO" id="GO:0006809">
    <property type="term" value="P:nitric oxide biosynthetic process"/>
    <property type="evidence" value="ECO:0007669"/>
    <property type="project" value="InterPro"/>
</dbReference>
<dbReference type="Gene3D" id="3.90.440.10">
    <property type="entry name" value="Nitric Oxide Synthase,Heme Domain,Chain A domain 2"/>
    <property type="match status" value="1"/>
</dbReference>
<dbReference type="InterPro" id="IPR017142">
    <property type="entry name" value="Nitric_oxide_synthase_Oase-su"/>
</dbReference>
<evidence type="ECO:0000256" key="2">
    <source>
        <dbReference type="ARBA" id="ARBA00002642"/>
    </source>
</evidence>
<dbReference type="AlphaFoldDB" id="A0A5B2XB46"/>
<evidence type="ECO:0000256" key="10">
    <source>
        <dbReference type="ARBA" id="ARBA00048713"/>
    </source>
</evidence>
<evidence type="ECO:0000256" key="11">
    <source>
        <dbReference type="PIRNR" id="PIRNR037219"/>
    </source>
</evidence>
<proteinExistence type="inferred from homology"/>
<dbReference type="PANTHER" id="PTHR43410">
    <property type="entry name" value="NITRIC OXIDE SYNTHASE OXYGENASE"/>
    <property type="match status" value="1"/>
</dbReference>
<evidence type="ECO:0000256" key="8">
    <source>
        <dbReference type="ARBA" id="ARBA00023002"/>
    </source>
</evidence>
<evidence type="ECO:0000256" key="9">
    <source>
        <dbReference type="ARBA" id="ARBA00023004"/>
    </source>
</evidence>
<dbReference type="PANTHER" id="PTHR43410:SF1">
    <property type="entry name" value="NITRIC OXIDE SYNTHASE"/>
    <property type="match status" value="1"/>
</dbReference>
<evidence type="ECO:0000256" key="3">
    <source>
        <dbReference type="ARBA" id="ARBA00005411"/>
    </source>
</evidence>
<dbReference type="Pfam" id="PF02898">
    <property type="entry name" value="NO_synthase"/>
    <property type="match status" value="1"/>
</dbReference>
<feature type="domain" description="Nitric oxide synthase (NOS)" evidence="14">
    <location>
        <begin position="93"/>
        <end position="100"/>
    </location>
</feature>
<dbReference type="Gene3D" id="3.90.340.10">
    <property type="entry name" value="Nitric Oxide Synthase, Chain A, domain 1"/>
    <property type="match status" value="1"/>
</dbReference>
<dbReference type="InterPro" id="IPR044940">
    <property type="entry name" value="NOS_dom_2"/>
</dbReference>
<evidence type="ECO:0000256" key="12">
    <source>
        <dbReference type="PIRSR" id="PIRSR037219-1"/>
    </source>
</evidence>
<evidence type="ECO:0000259" key="14">
    <source>
        <dbReference type="PROSITE" id="PS60001"/>
    </source>
</evidence>
<protein>
    <recommendedName>
        <fullName evidence="5 11">Nitric oxide synthase oxygenase</fullName>
        <ecNumber evidence="4 11">1.14.14.47</ecNumber>
    </recommendedName>
</protein>
<dbReference type="Proteomes" id="UP000323454">
    <property type="component" value="Unassembled WGS sequence"/>
</dbReference>
<dbReference type="InterPro" id="IPR050607">
    <property type="entry name" value="NOS"/>
</dbReference>
<comment type="caution">
    <text evidence="15">The sequence shown here is derived from an EMBL/GenBank/DDBJ whole genome shotgun (WGS) entry which is preliminary data.</text>
</comment>
<dbReference type="OrthoDB" id="3398374at2"/>
<keyword evidence="8 11" id="KW-0560">Oxidoreductase</keyword>
<dbReference type="PIRSF" id="PIRSF037219">
    <property type="entry name" value="NOS_oxygenase"/>
    <property type="match status" value="1"/>
</dbReference>
<feature type="region of interest" description="Disordered" evidence="13">
    <location>
        <begin position="1"/>
        <end position="28"/>
    </location>
</feature>
<comment type="cofactor">
    <cofactor evidence="1 11 12">
        <name>heme</name>
        <dbReference type="ChEBI" id="CHEBI:30413"/>
    </cofactor>
</comment>
<dbReference type="GO" id="GO:0020037">
    <property type="term" value="F:heme binding"/>
    <property type="evidence" value="ECO:0007669"/>
    <property type="project" value="InterPro"/>
</dbReference>
<keyword evidence="6 11" id="KW-0349">Heme</keyword>
<evidence type="ECO:0000256" key="4">
    <source>
        <dbReference type="ARBA" id="ARBA00012735"/>
    </source>
</evidence>
<gene>
    <name evidence="15" type="ORF">F0L68_20495</name>
</gene>
<dbReference type="GO" id="GO:0004517">
    <property type="term" value="F:nitric-oxide synthase activity"/>
    <property type="evidence" value="ECO:0007669"/>
    <property type="project" value="InterPro"/>
</dbReference>
<evidence type="ECO:0000256" key="6">
    <source>
        <dbReference type="ARBA" id="ARBA00022617"/>
    </source>
</evidence>
<name>A0A5B2XB46_9PSEU</name>
<comment type="catalytic activity">
    <reaction evidence="10">
        <text>3 reduced [flavodoxin] + 2 L-arginine + 4 O2 = 3 oxidized [flavodoxin] + 2 L-citrulline + 2 nitric oxide + 4 H2O + 5 H(+)</text>
        <dbReference type="Rhea" id="RHEA:52324"/>
        <dbReference type="Rhea" id="RHEA-COMP:10622"/>
        <dbReference type="Rhea" id="RHEA-COMP:10623"/>
        <dbReference type="ChEBI" id="CHEBI:15377"/>
        <dbReference type="ChEBI" id="CHEBI:15378"/>
        <dbReference type="ChEBI" id="CHEBI:15379"/>
        <dbReference type="ChEBI" id="CHEBI:16480"/>
        <dbReference type="ChEBI" id="CHEBI:32682"/>
        <dbReference type="ChEBI" id="CHEBI:57618"/>
        <dbReference type="ChEBI" id="CHEBI:57743"/>
        <dbReference type="ChEBI" id="CHEBI:58210"/>
        <dbReference type="EC" id="1.14.14.47"/>
    </reaction>
</comment>
<comment type="subunit">
    <text evidence="11">Homodimer.</text>
</comment>
<dbReference type="InterPro" id="IPR044944">
    <property type="entry name" value="NOS_dom_3"/>
</dbReference>
<reference evidence="15 16" key="2">
    <citation type="submission" date="2019-09" db="EMBL/GenBank/DDBJ databases">
        <authorList>
            <person name="Jin C."/>
        </authorList>
    </citation>
    <scope>NUCLEOTIDE SEQUENCE [LARGE SCALE GENOMIC DNA]</scope>
    <source>
        <strain evidence="15 16">AN110305</strain>
    </source>
</reference>
<evidence type="ECO:0000256" key="13">
    <source>
        <dbReference type="SAM" id="MobiDB-lite"/>
    </source>
</evidence>
<dbReference type="InterPro" id="IPR044943">
    <property type="entry name" value="NOS_dom_1"/>
</dbReference>
<accession>A0A5B2XB46</accession>
<evidence type="ECO:0000313" key="16">
    <source>
        <dbReference type="Proteomes" id="UP000323454"/>
    </source>
</evidence>
<evidence type="ECO:0000256" key="5">
    <source>
        <dbReference type="ARBA" id="ARBA00018859"/>
    </source>
</evidence>
<comment type="similarity">
    <text evidence="3 11">Belongs to the NOS family. Bacterial NOS oxygenase subfamily.</text>
</comment>
<keyword evidence="7 11" id="KW-0479">Metal-binding</keyword>
<dbReference type="EC" id="1.14.14.47" evidence="4 11"/>